<accession>A0A1L7WCQ4</accession>
<dbReference type="EMBL" id="FJOG01000001">
    <property type="protein sequence ID" value="CZR50574.1"/>
    <property type="molecule type" value="Genomic_DNA"/>
</dbReference>
<reference evidence="2 3" key="1">
    <citation type="submission" date="2016-03" db="EMBL/GenBank/DDBJ databases">
        <authorList>
            <person name="Ploux O."/>
        </authorList>
    </citation>
    <scope>NUCLEOTIDE SEQUENCE [LARGE SCALE GENOMIC DNA]</scope>
    <source>
        <strain evidence="2 3">UAMH 11012</strain>
    </source>
</reference>
<feature type="domain" description="Heterokaryon incompatibility" evidence="1">
    <location>
        <begin position="215"/>
        <end position="374"/>
    </location>
</feature>
<evidence type="ECO:0000313" key="2">
    <source>
        <dbReference type="EMBL" id="CZR50574.1"/>
    </source>
</evidence>
<evidence type="ECO:0000259" key="1">
    <source>
        <dbReference type="Pfam" id="PF06985"/>
    </source>
</evidence>
<gene>
    <name evidence="2" type="ORF">PAC_00448</name>
</gene>
<protein>
    <submittedName>
        <fullName evidence="2">Related to tol protein</fullName>
    </submittedName>
</protein>
<dbReference type="PANTHER" id="PTHR33112:SF16">
    <property type="entry name" value="HETEROKARYON INCOMPATIBILITY DOMAIN-CONTAINING PROTEIN"/>
    <property type="match status" value="1"/>
</dbReference>
<organism evidence="2 3">
    <name type="scientific">Phialocephala subalpina</name>
    <dbReference type="NCBI Taxonomy" id="576137"/>
    <lineage>
        <taxon>Eukaryota</taxon>
        <taxon>Fungi</taxon>
        <taxon>Dikarya</taxon>
        <taxon>Ascomycota</taxon>
        <taxon>Pezizomycotina</taxon>
        <taxon>Leotiomycetes</taxon>
        <taxon>Helotiales</taxon>
        <taxon>Mollisiaceae</taxon>
        <taxon>Phialocephala</taxon>
        <taxon>Phialocephala fortinii species complex</taxon>
    </lineage>
</organism>
<dbReference type="AlphaFoldDB" id="A0A1L7WCQ4"/>
<evidence type="ECO:0000313" key="3">
    <source>
        <dbReference type="Proteomes" id="UP000184330"/>
    </source>
</evidence>
<name>A0A1L7WCQ4_9HELO</name>
<dbReference type="Proteomes" id="UP000184330">
    <property type="component" value="Unassembled WGS sequence"/>
</dbReference>
<keyword evidence="3" id="KW-1185">Reference proteome</keyword>
<proteinExistence type="predicted"/>
<dbReference type="InterPro" id="IPR010730">
    <property type="entry name" value="HET"/>
</dbReference>
<sequence length="681" mass="77029">MTVCKLCSSIPLDGDGLPTLPAQLWGHRTIWRYIHQFFQRFSDTEPTGFPFHPNLESLELSAEECDLCRLILSPIEKAIEELRNPDEESVRRGDIDIPKQPTWELWLTRRQELGDGFCVFTNCENSKDFCFVAAVGICVKEGDPLGSVYAGRPIEESPTSPKTMALMTNWVKQCNEHLTCTAELPPLPARVIDVGDEANGYCVKLREVEGETGRYICLSHCWGKVTQFTTTKASFATYKTNISYDELPESFGDAIAITRLLGIRYIWIDSICICQDDREDWERESAKMTSIYMNSYLTIAASAAKDSSIGCFRPRRPTKYVGIPYTTKQGISGELQAFLLPMRKEALPDLYIDMADNIGEVDHPLATRAWAVQERVLPRRTLHFGKHQMYFECNEGFRGENGLHIPWRYHSIHSTERDRHGRVLNEERNATLALWQSMLWNYGPRSLTEPSDKLPAISGLARLLAERLDDEYLAGLWRKSLIEGLLWQGLKVHRVPKYRAPSWSWASVDGIPAVGMHTKWEPLADILDCKVELKGKNIFGEVKSGWIKMQAPLVPLILDERVDPEGTGVPYDNNPKVRTKKGDPEGFYSRFDFPFSGPTGREDALAIVESLKGVDIFALILAKGLPEDEDSEVTYRSLIVRLAEGDSSAMQRLGFINFSTEVLGKCSQLDHPEERPIITLV</sequence>
<dbReference type="PANTHER" id="PTHR33112">
    <property type="entry name" value="DOMAIN PROTEIN, PUTATIVE-RELATED"/>
    <property type="match status" value="1"/>
</dbReference>
<dbReference type="Pfam" id="PF06985">
    <property type="entry name" value="HET"/>
    <property type="match status" value="1"/>
</dbReference>
<dbReference type="OrthoDB" id="47007at2759"/>